<dbReference type="EMBL" id="JABANE010000092">
    <property type="protein sequence ID" value="NME71272.1"/>
    <property type="molecule type" value="Genomic_DNA"/>
</dbReference>
<dbReference type="AlphaFoldDB" id="A0A7X9RZ33"/>
<sequence length="198" mass="23187">MMEAQITLTLLIRNRVINLLLMLLFSCNTNNKFEKLNISNNGNRAQKNILEIPSTWVGSYEDDYEIMTFSKKHYPSNVIDLLNSKYYEICPPYYYLKFIQFEKNKPIYESDIAIKPVSDSVCHVLQFFYPFKKGTITHYEDTSKWVVLLSIETKYGYDSCLTYIPPKEKILSVVDGFKLLNDWLILEPTSPTRPNIKP</sequence>
<gene>
    <name evidence="1" type="ORF">HHU12_25125</name>
</gene>
<name>A0A7X9RZ33_9BACT</name>
<reference evidence="1 2" key="1">
    <citation type="submission" date="2020-04" db="EMBL/GenBank/DDBJ databases">
        <title>Flammeovirga sp. SR4, a novel species isolated from seawater.</title>
        <authorList>
            <person name="Wang X."/>
        </authorList>
    </citation>
    <scope>NUCLEOTIDE SEQUENCE [LARGE SCALE GENOMIC DNA]</scope>
    <source>
        <strain evidence="1 2">ATCC 23126</strain>
    </source>
</reference>
<comment type="caution">
    <text evidence="1">The sequence shown here is derived from an EMBL/GenBank/DDBJ whole genome shotgun (WGS) entry which is preliminary data.</text>
</comment>
<keyword evidence="2" id="KW-1185">Reference proteome</keyword>
<accession>A0A7X9RZ33</accession>
<proteinExistence type="predicted"/>
<evidence type="ECO:0000313" key="2">
    <source>
        <dbReference type="Proteomes" id="UP000576082"/>
    </source>
</evidence>
<dbReference type="Proteomes" id="UP000576082">
    <property type="component" value="Unassembled WGS sequence"/>
</dbReference>
<evidence type="ECO:0000313" key="1">
    <source>
        <dbReference type="EMBL" id="NME71272.1"/>
    </source>
</evidence>
<organism evidence="1 2">
    <name type="scientific">Flammeovirga aprica JL-4</name>
    <dbReference type="NCBI Taxonomy" id="694437"/>
    <lineage>
        <taxon>Bacteria</taxon>
        <taxon>Pseudomonadati</taxon>
        <taxon>Bacteroidota</taxon>
        <taxon>Cytophagia</taxon>
        <taxon>Cytophagales</taxon>
        <taxon>Flammeovirgaceae</taxon>
        <taxon>Flammeovirga</taxon>
    </lineage>
</organism>
<protein>
    <submittedName>
        <fullName evidence="1">Uncharacterized protein</fullName>
    </submittedName>
</protein>